<accession>A0A6M3JAK2</accession>
<keyword evidence="1" id="KW-1133">Transmembrane helix</keyword>
<sequence>MNEWLRKKEVCEDRRMLLYIASFLASIILIGTGLCVAVYFILKV</sequence>
<dbReference type="EMBL" id="MT141563">
    <property type="protein sequence ID" value="QJA66874.1"/>
    <property type="molecule type" value="Genomic_DNA"/>
</dbReference>
<proteinExistence type="predicted"/>
<name>A0A6M3JAK2_9ZZZZ</name>
<dbReference type="AlphaFoldDB" id="A0A6M3JAK2"/>
<evidence type="ECO:0000256" key="1">
    <source>
        <dbReference type="SAM" id="Phobius"/>
    </source>
</evidence>
<evidence type="ECO:0000313" key="2">
    <source>
        <dbReference type="EMBL" id="QJA66874.1"/>
    </source>
</evidence>
<keyword evidence="1" id="KW-0812">Transmembrane</keyword>
<gene>
    <name evidence="2" type="ORF">MM415B00319_0004</name>
</gene>
<feature type="transmembrane region" description="Helical" evidence="1">
    <location>
        <begin position="16"/>
        <end position="42"/>
    </location>
</feature>
<reference evidence="2" key="1">
    <citation type="submission" date="2020-03" db="EMBL/GenBank/DDBJ databases">
        <title>The deep terrestrial virosphere.</title>
        <authorList>
            <person name="Holmfeldt K."/>
            <person name="Nilsson E."/>
            <person name="Simone D."/>
            <person name="Lopez-Fernandez M."/>
            <person name="Wu X."/>
            <person name="de Brujin I."/>
            <person name="Lundin D."/>
            <person name="Andersson A."/>
            <person name="Bertilsson S."/>
            <person name="Dopson M."/>
        </authorList>
    </citation>
    <scope>NUCLEOTIDE SEQUENCE</scope>
    <source>
        <strain evidence="2">MM415B00319</strain>
    </source>
</reference>
<protein>
    <submittedName>
        <fullName evidence="2">Uncharacterized protein</fullName>
    </submittedName>
</protein>
<keyword evidence="1" id="KW-0472">Membrane</keyword>
<organism evidence="2">
    <name type="scientific">viral metagenome</name>
    <dbReference type="NCBI Taxonomy" id="1070528"/>
    <lineage>
        <taxon>unclassified sequences</taxon>
        <taxon>metagenomes</taxon>
        <taxon>organismal metagenomes</taxon>
    </lineage>
</organism>